<dbReference type="InterPro" id="IPR022403">
    <property type="entry name" value="Alc_ABC_transptr_permease"/>
</dbReference>
<dbReference type="PANTHER" id="PTHR43229">
    <property type="entry name" value="NODULATION PROTEIN J"/>
    <property type="match status" value="1"/>
</dbReference>
<feature type="transmembrane region" description="Helical" evidence="5">
    <location>
        <begin position="111"/>
        <end position="136"/>
    </location>
</feature>
<dbReference type="InterPro" id="IPR051784">
    <property type="entry name" value="Nod_factor_ABC_transporter"/>
</dbReference>
<dbReference type="Pfam" id="PF01061">
    <property type="entry name" value="ABC2_membrane"/>
    <property type="match status" value="1"/>
</dbReference>
<evidence type="ECO:0000313" key="7">
    <source>
        <dbReference type="EMBL" id="MER8937376.1"/>
    </source>
</evidence>
<accession>A0ABV1YQB3</accession>
<organism evidence="7 8">
    <name type="scientific">Mesorhizobium opportunistum</name>
    <dbReference type="NCBI Taxonomy" id="593909"/>
    <lineage>
        <taxon>Bacteria</taxon>
        <taxon>Pseudomonadati</taxon>
        <taxon>Pseudomonadota</taxon>
        <taxon>Alphaproteobacteria</taxon>
        <taxon>Hyphomicrobiales</taxon>
        <taxon>Phyllobacteriaceae</taxon>
        <taxon>Mesorhizobium</taxon>
    </lineage>
</organism>
<gene>
    <name evidence="7" type="ORF">NKI33_31025</name>
</gene>
<dbReference type="InterPro" id="IPR013525">
    <property type="entry name" value="ABC2_TM"/>
</dbReference>
<dbReference type="EMBL" id="JAMYPJ010000073">
    <property type="protein sequence ID" value="MER8937376.1"/>
    <property type="molecule type" value="Genomic_DNA"/>
</dbReference>
<comment type="caution">
    <text evidence="7">The sequence shown here is derived from an EMBL/GenBank/DDBJ whole genome shotgun (WGS) entry which is preliminary data.</text>
</comment>
<feature type="transmembrane region" description="Helical" evidence="5">
    <location>
        <begin position="142"/>
        <end position="166"/>
    </location>
</feature>
<keyword evidence="5" id="KW-1003">Cell membrane</keyword>
<dbReference type="PIRSF" id="PIRSF006648">
    <property type="entry name" value="DrrB"/>
    <property type="match status" value="1"/>
</dbReference>
<feature type="domain" description="ABC transmembrane type-2" evidence="6">
    <location>
        <begin position="26"/>
        <end position="257"/>
    </location>
</feature>
<keyword evidence="8" id="KW-1185">Reference proteome</keyword>
<feature type="transmembrane region" description="Helical" evidence="5">
    <location>
        <begin position="28"/>
        <end position="46"/>
    </location>
</feature>
<dbReference type="NCBIfam" id="TIGR03861">
    <property type="entry name" value="phenyl_ABC_PedC"/>
    <property type="match status" value="1"/>
</dbReference>
<dbReference type="PRINTS" id="PR00164">
    <property type="entry name" value="ABC2TRNSPORT"/>
</dbReference>
<evidence type="ECO:0000256" key="3">
    <source>
        <dbReference type="ARBA" id="ARBA00022989"/>
    </source>
</evidence>
<keyword evidence="2 5" id="KW-0812">Transmembrane</keyword>
<evidence type="ECO:0000313" key="8">
    <source>
        <dbReference type="Proteomes" id="UP001464387"/>
    </source>
</evidence>
<protein>
    <recommendedName>
        <fullName evidence="5">Transport permease protein</fullName>
    </recommendedName>
</protein>
<comment type="subcellular location">
    <subcellularLocation>
        <location evidence="5">Cell inner membrane</location>
        <topology evidence="5">Multi-pass membrane protein</topology>
    </subcellularLocation>
    <subcellularLocation>
        <location evidence="1">Membrane</location>
        <topology evidence="1">Multi-pass membrane protein</topology>
    </subcellularLocation>
</comment>
<reference evidence="7 8" key="1">
    <citation type="journal article" date="2024" name="Proc. Natl. Acad. Sci. U.S.A.">
        <title>The evolutionary genomics of adaptation to stress in wild rhizobium bacteria.</title>
        <authorList>
            <person name="Kehlet-Delgado H."/>
            <person name="Montoya A.P."/>
            <person name="Jensen K.T."/>
            <person name="Wendlandt C.E."/>
            <person name="Dexheimer C."/>
            <person name="Roberts M."/>
            <person name="Torres Martinez L."/>
            <person name="Friesen M.L."/>
            <person name="Griffitts J.S."/>
            <person name="Porter S.S."/>
        </authorList>
    </citation>
    <scope>NUCLEOTIDE SEQUENCE [LARGE SCALE GENOMIC DNA]</scope>
    <source>
        <strain evidence="7 8">M0729</strain>
    </source>
</reference>
<keyword evidence="5" id="KW-0813">Transport</keyword>
<feature type="transmembrane region" description="Helical" evidence="5">
    <location>
        <begin position="178"/>
        <end position="198"/>
    </location>
</feature>
<evidence type="ECO:0000256" key="4">
    <source>
        <dbReference type="ARBA" id="ARBA00023136"/>
    </source>
</evidence>
<dbReference type="RefSeq" id="WP_023767852.1">
    <property type="nucleotide sequence ID" value="NZ_CP100477.1"/>
</dbReference>
<keyword evidence="4 5" id="KW-0472">Membrane</keyword>
<feature type="transmembrane region" description="Helical" evidence="5">
    <location>
        <begin position="233"/>
        <end position="254"/>
    </location>
</feature>
<comment type="similarity">
    <text evidence="5">Belongs to the ABC-2 integral membrane protein family.</text>
</comment>
<name>A0ABV1YQB3_9HYPH</name>
<evidence type="ECO:0000259" key="6">
    <source>
        <dbReference type="PROSITE" id="PS51012"/>
    </source>
</evidence>
<feature type="transmembrane region" description="Helical" evidence="5">
    <location>
        <begin position="66"/>
        <end position="90"/>
    </location>
</feature>
<keyword evidence="3 5" id="KW-1133">Transmembrane helix</keyword>
<evidence type="ECO:0000256" key="2">
    <source>
        <dbReference type="ARBA" id="ARBA00022692"/>
    </source>
</evidence>
<evidence type="ECO:0000256" key="5">
    <source>
        <dbReference type="RuleBase" id="RU361157"/>
    </source>
</evidence>
<dbReference type="InterPro" id="IPR000412">
    <property type="entry name" value="ABC_2_transport"/>
</dbReference>
<dbReference type="PROSITE" id="PS51012">
    <property type="entry name" value="ABC_TM2"/>
    <property type="match status" value="1"/>
</dbReference>
<dbReference type="InterPro" id="IPR047817">
    <property type="entry name" value="ABC2_TM_bact-type"/>
</dbReference>
<dbReference type="PANTHER" id="PTHR43229:SF2">
    <property type="entry name" value="NODULATION PROTEIN J"/>
    <property type="match status" value="1"/>
</dbReference>
<evidence type="ECO:0000256" key="1">
    <source>
        <dbReference type="ARBA" id="ARBA00004141"/>
    </source>
</evidence>
<proteinExistence type="inferred from homology"/>
<sequence>MKMDHALRALTGIVLRETLRTLRQRGRLFSAIVRPLVWLAIFAAGFRSVLGLSITPPYQTYVLYDVYVVPGLAAMMLLFHAMASSLAMVYDREMGSMRLLLTAPLPRWYLLAARLLASVVVGLPLVYLFLVIARYWDVRPPALGYVAVFPALLLSGLMLGAFGLLVSSVSTQMENFAGVMNFVIFPMFFASTALYPLWRLAEAGPVLATIAAWNPFSSAVELIRFALYLRFDAGSALVVLFCLFAFFLAAVLGYDPGRGLWSRRPGG</sequence>
<dbReference type="Proteomes" id="UP001464387">
    <property type="component" value="Unassembled WGS sequence"/>
</dbReference>